<gene>
    <name evidence="6" type="primary">bamD</name>
    <name evidence="8" type="ORF">HF682_01490</name>
</gene>
<evidence type="ECO:0000256" key="4">
    <source>
        <dbReference type="ARBA" id="ARBA00023237"/>
    </source>
</evidence>
<comment type="subcellular location">
    <subcellularLocation>
        <location evidence="6">Cell outer membrane</location>
        <topology evidence="6">Lipid-anchor</topology>
    </subcellularLocation>
</comment>
<dbReference type="InterPro" id="IPR011990">
    <property type="entry name" value="TPR-like_helical_dom_sf"/>
</dbReference>
<comment type="function">
    <text evidence="6">Part of the outer membrane protein assembly complex, which is involved in assembly and insertion of beta-barrel proteins into the outer membrane.</text>
</comment>
<evidence type="ECO:0000256" key="2">
    <source>
        <dbReference type="ARBA" id="ARBA00023136"/>
    </source>
</evidence>
<dbReference type="RefSeq" id="WP_168875488.1">
    <property type="nucleotide sequence ID" value="NZ_JABAIM010000001.1"/>
</dbReference>
<evidence type="ECO:0000313" key="9">
    <source>
        <dbReference type="Proteomes" id="UP000587991"/>
    </source>
</evidence>
<dbReference type="PROSITE" id="PS51257">
    <property type="entry name" value="PROKAR_LIPOPROTEIN"/>
    <property type="match status" value="1"/>
</dbReference>
<dbReference type="Gene3D" id="1.25.40.10">
    <property type="entry name" value="Tetratricopeptide repeat domain"/>
    <property type="match status" value="1"/>
</dbReference>
<dbReference type="InterPro" id="IPR039565">
    <property type="entry name" value="BamD-like"/>
</dbReference>
<proteinExistence type="inferred from homology"/>
<dbReference type="GO" id="GO:0051205">
    <property type="term" value="P:protein insertion into membrane"/>
    <property type="evidence" value="ECO:0007669"/>
    <property type="project" value="UniProtKB-UniRule"/>
</dbReference>
<dbReference type="SUPFAM" id="SSF48452">
    <property type="entry name" value="TPR-like"/>
    <property type="match status" value="1"/>
</dbReference>
<protein>
    <recommendedName>
        <fullName evidence="6">Outer membrane protein assembly factor BamD</fullName>
    </recommendedName>
</protein>
<dbReference type="CDD" id="cd15830">
    <property type="entry name" value="BamD"/>
    <property type="match status" value="1"/>
</dbReference>
<evidence type="ECO:0000313" key="8">
    <source>
        <dbReference type="EMBL" id="NLR73831.1"/>
    </source>
</evidence>
<dbReference type="PANTHER" id="PTHR37423:SF1">
    <property type="entry name" value="OUTER MEMBRANE PROTEIN ASSEMBLY FACTOR BAMD"/>
    <property type="match status" value="1"/>
</dbReference>
<comment type="subunit">
    <text evidence="6">Part of the Bam complex.</text>
</comment>
<keyword evidence="1 6" id="KW-0732">Signal</keyword>
<feature type="domain" description="Outer membrane lipoprotein BamD-like" evidence="7">
    <location>
        <begin position="30"/>
        <end position="233"/>
    </location>
</feature>
<dbReference type="EMBL" id="JABAIM010000001">
    <property type="protein sequence ID" value="NLR73831.1"/>
    <property type="molecule type" value="Genomic_DNA"/>
</dbReference>
<organism evidence="8 9">
    <name type="scientific">Leeia aquatica</name>
    <dbReference type="NCBI Taxonomy" id="2725557"/>
    <lineage>
        <taxon>Bacteria</taxon>
        <taxon>Pseudomonadati</taxon>
        <taxon>Pseudomonadota</taxon>
        <taxon>Betaproteobacteria</taxon>
        <taxon>Neisseriales</taxon>
        <taxon>Leeiaceae</taxon>
        <taxon>Leeia</taxon>
    </lineage>
</organism>
<dbReference type="GO" id="GO:0043165">
    <property type="term" value="P:Gram-negative-bacterium-type cell outer membrane assembly"/>
    <property type="evidence" value="ECO:0007669"/>
    <property type="project" value="UniProtKB-UniRule"/>
</dbReference>
<keyword evidence="5 6" id="KW-0449">Lipoprotein</keyword>
<sequence>MKKLLSITVVALLLAGCGSNEKNDPTLKWSANKLYAEAKYELEERNYSRSIEYFEKLEARYPYGQYALSAQLNVAYANYKDNEPAAAIAACDRFIKLHPTHPNVDYAYYLKGLASFNEDTGFFARFSNQDQTQRDPQAARDSFEAFKKLTTLYPNSKYTPDALGRMRYLVNALAASEVHVARYYMKRGAYVAAVNRAKYAIEHYQHAPATEEAMVLMVAGYEKLGMTDLRDDARRVLDKSFPNSKYLNGPQEESKPWWQIW</sequence>
<keyword evidence="4 6" id="KW-0998">Cell outer membrane</keyword>
<dbReference type="Pfam" id="PF13525">
    <property type="entry name" value="YfiO"/>
    <property type="match status" value="1"/>
</dbReference>
<dbReference type="InterPro" id="IPR017689">
    <property type="entry name" value="BamD"/>
</dbReference>
<dbReference type="AlphaFoldDB" id="A0A847RVI0"/>
<evidence type="ECO:0000256" key="6">
    <source>
        <dbReference type="HAMAP-Rule" id="MF_00922"/>
    </source>
</evidence>
<dbReference type="PANTHER" id="PTHR37423">
    <property type="entry name" value="SOLUBLE LYTIC MUREIN TRANSGLYCOSYLASE-RELATED"/>
    <property type="match status" value="1"/>
</dbReference>
<name>A0A847RVI0_9NEIS</name>
<accession>A0A847RVI0</accession>
<keyword evidence="9" id="KW-1185">Reference proteome</keyword>
<dbReference type="GO" id="GO:1990063">
    <property type="term" value="C:Bam protein complex"/>
    <property type="evidence" value="ECO:0007669"/>
    <property type="project" value="TreeGrafter"/>
</dbReference>
<dbReference type="NCBIfam" id="TIGR03302">
    <property type="entry name" value="OM_YfiO"/>
    <property type="match status" value="1"/>
</dbReference>
<keyword evidence="3 6" id="KW-0564">Palmitate</keyword>
<dbReference type="Proteomes" id="UP000587991">
    <property type="component" value="Unassembled WGS sequence"/>
</dbReference>
<dbReference type="HAMAP" id="MF_00922">
    <property type="entry name" value="OM_assembly_BamD"/>
    <property type="match status" value="1"/>
</dbReference>
<evidence type="ECO:0000259" key="7">
    <source>
        <dbReference type="Pfam" id="PF13525"/>
    </source>
</evidence>
<reference evidence="8 9" key="1">
    <citation type="submission" date="2020-04" db="EMBL/GenBank/DDBJ databases">
        <title>Draft genome of Leeia sp. IMCC25680.</title>
        <authorList>
            <person name="Song J."/>
            <person name="Cho J.-C."/>
        </authorList>
    </citation>
    <scope>NUCLEOTIDE SEQUENCE [LARGE SCALE GENOMIC DNA]</scope>
    <source>
        <strain evidence="8 9">IMCC25680</strain>
    </source>
</reference>
<evidence type="ECO:0000256" key="3">
    <source>
        <dbReference type="ARBA" id="ARBA00023139"/>
    </source>
</evidence>
<comment type="caution">
    <text evidence="8">The sequence shown here is derived from an EMBL/GenBank/DDBJ whole genome shotgun (WGS) entry which is preliminary data.</text>
</comment>
<evidence type="ECO:0000256" key="1">
    <source>
        <dbReference type="ARBA" id="ARBA00022729"/>
    </source>
</evidence>
<comment type="similarity">
    <text evidence="6">Belongs to the BamD family.</text>
</comment>
<evidence type="ECO:0000256" key="5">
    <source>
        <dbReference type="ARBA" id="ARBA00023288"/>
    </source>
</evidence>
<keyword evidence="2 6" id="KW-0472">Membrane</keyword>